<dbReference type="RefSeq" id="WP_157103053.1">
    <property type="nucleotide sequence ID" value="NZ_JAAXOP010000012.1"/>
</dbReference>
<evidence type="ECO:0000313" key="1">
    <source>
        <dbReference type="EMBL" id="NKY52459.1"/>
    </source>
</evidence>
<accession>A0A846Y700</accession>
<proteinExistence type="predicted"/>
<dbReference type="SUPFAM" id="SSF52540">
    <property type="entry name" value="P-loop containing nucleoside triphosphate hydrolases"/>
    <property type="match status" value="1"/>
</dbReference>
<dbReference type="EMBL" id="JAAXOP010000012">
    <property type="protein sequence ID" value="NKY52459.1"/>
    <property type="molecule type" value="Genomic_DNA"/>
</dbReference>
<comment type="caution">
    <text evidence="1">The sequence shown here is derived from an EMBL/GenBank/DDBJ whole genome shotgun (WGS) entry which is preliminary data.</text>
</comment>
<gene>
    <name evidence="1" type="ORF">HGA08_19820</name>
</gene>
<reference evidence="1 2" key="1">
    <citation type="submission" date="2020-04" db="EMBL/GenBank/DDBJ databases">
        <title>MicrobeNet Type strains.</title>
        <authorList>
            <person name="Nicholson A.C."/>
        </authorList>
    </citation>
    <scope>NUCLEOTIDE SEQUENCE [LARGE SCALE GENOMIC DNA]</scope>
    <source>
        <strain evidence="1 2">JCM 12354</strain>
    </source>
</reference>
<organism evidence="1 2">
    <name type="scientific">Nocardia vermiculata</name>
    <dbReference type="NCBI Taxonomy" id="257274"/>
    <lineage>
        <taxon>Bacteria</taxon>
        <taxon>Bacillati</taxon>
        <taxon>Actinomycetota</taxon>
        <taxon>Actinomycetes</taxon>
        <taxon>Mycobacteriales</taxon>
        <taxon>Nocardiaceae</taxon>
        <taxon>Nocardia</taxon>
    </lineage>
</organism>
<dbReference type="PANTHER" id="PTHR35205">
    <property type="entry name" value="NB-ARC AND TPR DOMAIN PROTEIN"/>
    <property type="match status" value="1"/>
</dbReference>
<evidence type="ECO:0000313" key="2">
    <source>
        <dbReference type="Proteomes" id="UP000565711"/>
    </source>
</evidence>
<protein>
    <recommendedName>
        <fullName evidence="3">NB-ARC domain-containing protein</fullName>
    </recommendedName>
</protein>
<dbReference type="Gene3D" id="3.40.50.300">
    <property type="entry name" value="P-loop containing nucleotide triphosphate hydrolases"/>
    <property type="match status" value="1"/>
</dbReference>
<dbReference type="Proteomes" id="UP000565711">
    <property type="component" value="Unassembled WGS sequence"/>
</dbReference>
<dbReference type="AlphaFoldDB" id="A0A846Y700"/>
<dbReference type="InterPro" id="IPR027417">
    <property type="entry name" value="P-loop_NTPase"/>
</dbReference>
<evidence type="ECO:0008006" key="3">
    <source>
        <dbReference type="Google" id="ProtNLM"/>
    </source>
</evidence>
<dbReference type="PANTHER" id="PTHR35205:SF1">
    <property type="entry name" value="ZU5 DOMAIN-CONTAINING PROTEIN"/>
    <property type="match status" value="1"/>
</dbReference>
<sequence length="1109" mass="121188">MAAIGGAAAAAGLQFQYLYTLSVLLDMVRSDGQSRDRIVAVEDIREVDSVRRAMDFTVRDAAVDTDLRLVEVKYTSSRSTGIGKLLSGLLRMVEFGDASEYEFVVNTAPTADMEAVNAVLESTIDDAEFRGALVAVAARSVDVAGQLRAADASSLARLRRCRIVTVDADLDEFHDRVKDRVRQWRREHGLSLGERSAEVLMGRLIAAVFGLAARSPKSQLRREDFSDLLATGPFVLAQVAGVVDSGEGIAQVPPPGTTMRGALFEKLTATLNAGVCTETVQRCVVRGRSGIGKTRLAATYTHAHRHAYDRILWLNAVDDDAVSASILAQGGLLGFDDPGSWARKRLATEFRAALARFPGTWLIVLDDARSARAVQQWLPTAGWGHVLVTTLDRGGWPEFAPIDVDIMEGDEARHLLSTRLGFEIETLDAEQIELLDTLARELGRWPLALEVASAYLGSNSDITDAVRSYVSEIKTYAIGDISLEIPHYPRPLLAAIGMCLDRIDSLAANHRPAAVARNMLSVASILAPRDLPAHLTYVCAISSEEDAFADAKGSVLPARRDPAAPHAAARRVLESVSLVDYYRSPRAHVPPELRLRLEINDIIQQIVRSRYDHDQAMKTTAVHLGTWFWVLARDGDYVSVALVAHHAATLLRHIGDSGPAPWQIAPLLGNLAHLHQVRGQTQDAIPLLEYEVRLLMHHQMEPQNLLESVAQLAQLRMQNDSPEHEIIDAVTSCLDIADSAAGYVSAETLTKARIAATTVADVMQRTAAKRDQPTELYDGLVERGRQALSSDCVAPYVDLFEMNRELEHRFESDARDDEVDFAHRYVVAHDPRDVYNGIISRTQLVHALARVLRYAEACDVVADIRELVEQQPDLVLGVAERLLVVAMEIPMRTIHAGYSASVPLMASLSELVALFPLTEYERYRHMIATGLACAMRGDLAGATHLSALIAAANRPSLPSIVVSSYVIDLAEQWLHHWVDSTAAGIEPLFIQALDVVHASGGATTGSVRPLLLMTVADDDYTRLLDCVESWRCGWQIADTGTAVPALVQLINISGEPVAAIMVLGYQKIQGRRSDKMMIRSFSDQCAQAEPGPHLVSTGIIADPIPISED</sequence>
<name>A0A846Y700_9NOCA</name>
<keyword evidence="2" id="KW-1185">Reference proteome</keyword>